<evidence type="ECO:0000256" key="1">
    <source>
        <dbReference type="SAM" id="MobiDB-lite"/>
    </source>
</evidence>
<dbReference type="EMBL" id="JABCKI010005819">
    <property type="protein sequence ID" value="KAG5637573.1"/>
    <property type="molecule type" value="Genomic_DNA"/>
</dbReference>
<gene>
    <name evidence="2" type="ORF">H0H81_004093</name>
</gene>
<sequence length="150" mass="16537">MPPSAEEEDKDEEWQVKRDRGRCFERTDAHPSSSAPGSAPTTHRDQTAHMLPLREHLGLLVHLSTTVPMSVSAPIPITTLRRSVKMRYTCTLYTLQFSYKSDVVRHLSHKHHLSAIGGGAQFACLCGGVLSVPDAPTRHERKCGALLGRG</sequence>
<name>A0A9P7K5D5_9AGAR</name>
<dbReference type="AlphaFoldDB" id="A0A9P7K5D5"/>
<feature type="region of interest" description="Disordered" evidence="1">
    <location>
        <begin position="1"/>
        <end position="45"/>
    </location>
</feature>
<feature type="compositionally biased region" description="Acidic residues" evidence="1">
    <location>
        <begin position="1"/>
        <end position="12"/>
    </location>
</feature>
<feature type="compositionally biased region" description="Basic and acidic residues" evidence="1">
    <location>
        <begin position="13"/>
        <end position="29"/>
    </location>
</feature>
<evidence type="ECO:0000313" key="2">
    <source>
        <dbReference type="EMBL" id="KAG5637573.1"/>
    </source>
</evidence>
<reference evidence="2" key="1">
    <citation type="submission" date="2021-02" db="EMBL/GenBank/DDBJ databases">
        <authorList>
            <person name="Nieuwenhuis M."/>
            <person name="Van De Peppel L.J.J."/>
        </authorList>
    </citation>
    <scope>NUCLEOTIDE SEQUENCE</scope>
    <source>
        <strain evidence="2">D49</strain>
    </source>
</reference>
<accession>A0A9P7K5D5</accession>
<comment type="caution">
    <text evidence="2">The sequence shown here is derived from an EMBL/GenBank/DDBJ whole genome shotgun (WGS) entry which is preliminary data.</text>
</comment>
<keyword evidence="3" id="KW-1185">Reference proteome</keyword>
<feature type="compositionally biased region" description="Low complexity" evidence="1">
    <location>
        <begin position="30"/>
        <end position="40"/>
    </location>
</feature>
<dbReference type="Proteomes" id="UP000717328">
    <property type="component" value="Unassembled WGS sequence"/>
</dbReference>
<organism evidence="2 3">
    <name type="scientific">Sphagnurus paluster</name>
    <dbReference type="NCBI Taxonomy" id="117069"/>
    <lineage>
        <taxon>Eukaryota</taxon>
        <taxon>Fungi</taxon>
        <taxon>Dikarya</taxon>
        <taxon>Basidiomycota</taxon>
        <taxon>Agaricomycotina</taxon>
        <taxon>Agaricomycetes</taxon>
        <taxon>Agaricomycetidae</taxon>
        <taxon>Agaricales</taxon>
        <taxon>Tricholomatineae</taxon>
        <taxon>Lyophyllaceae</taxon>
        <taxon>Sphagnurus</taxon>
    </lineage>
</organism>
<protein>
    <submittedName>
        <fullName evidence="2">Uncharacterized protein</fullName>
    </submittedName>
</protein>
<reference evidence="2" key="2">
    <citation type="submission" date="2021-10" db="EMBL/GenBank/DDBJ databases">
        <title>Phylogenomics reveals ancestral predisposition of the termite-cultivated fungus Termitomyces towards a domesticated lifestyle.</title>
        <authorList>
            <person name="Auxier B."/>
            <person name="Grum-Grzhimaylo A."/>
            <person name="Cardenas M.E."/>
            <person name="Lodge J.D."/>
            <person name="Laessoe T."/>
            <person name="Pedersen O."/>
            <person name="Smith M.E."/>
            <person name="Kuyper T.W."/>
            <person name="Franco-Molano E.A."/>
            <person name="Baroni T.J."/>
            <person name="Aanen D.K."/>
        </authorList>
    </citation>
    <scope>NUCLEOTIDE SEQUENCE</scope>
    <source>
        <strain evidence="2">D49</strain>
    </source>
</reference>
<proteinExistence type="predicted"/>
<evidence type="ECO:0000313" key="3">
    <source>
        <dbReference type="Proteomes" id="UP000717328"/>
    </source>
</evidence>